<gene>
    <name evidence="4" type="ORF">CHLNCDRAFT_142109</name>
</gene>
<dbReference type="Pfam" id="PF13410">
    <property type="entry name" value="GST_C_2"/>
    <property type="match status" value="1"/>
</dbReference>
<dbReference type="CDD" id="cd00570">
    <property type="entry name" value="GST_N_family"/>
    <property type="match status" value="1"/>
</dbReference>
<dbReference type="PROSITE" id="PS50405">
    <property type="entry name" value="GST_CTER"/>
    <property type="match status" value="1"/>
</dbReference>
<feature type="domain" description="GST C-terminal" evidence="3">
    <location>
        <begin position="95"/>
        <end position="236"/>
    </location>
</feature>
<dbReference type="SUPFAM" id="SSF47616">
    <property type="entry name" value="GST C-terminal domain-like"/>
    <property type="match status" value="1"/>
</dbReference>
<evidence type="ECO:0000256" key="1">
    <source>
        <dbReference type="SAM" id="MobiDB-lite"/>
    </source>
</evidence>
<dbReference type="InterPro" id="IPR040079">
    <property type="entry name" value="Glutathione_S-Trfase"/>
</dbReference>
<dbReference type="KEGG" id="cvr:CHLNCDRAFT_142109"/>
<dbReference type="PROSITE" id="PS50404">
    <property type="entry name" value="GST_NTER"/>
    <property type="match status" value="1"/>
</dbReference>
<protein>
    <recommendedName>
        <fullName evidence="6">GST N-terminal domain-containing protein</fullName>
    </recommendedName>
</protein>
<organism evidence="5">
    <name type="scientific">Chlorella variabilis</name>
    <name type="common">Green alga</name>
    <dbReference type="NCBI Taxonomy" id="554065"/>
    <lineage>
        <taxon>Eukaryota</taxon>
        <taxon>Viridiplantae</taxon>
        <taxon>Chlorophyta</taxon>
        <taxon>core chlorophytes</taxon>
        <taxon>Trebouxiophyceae</taxon>
        <taxon>Chlorellales</taxon>
        <taxon>Chlorellaceae</taxon>
        <taxon>Chlorella clade</taxon>
        <taxon>Chlorella</taxon>
    </lineage>
</organism>
<evidence type="ECO:0000259" key="3">
    <source>
        <dbReference type="PROSITE" id="PS50405"/>
    </source>
</evidence>
<dbReference type="Proteomes" id="UP000008141">
    <property type="component" value="Unassembled WGS sequence"/>
</dbReference>
<name>E1Z7S9_CHLVA</name>
<accession>E1Z7S9</accession>
<dbReference type="InParanoid" id="E1Z7S9"/>
<dbReference type="OrthoDB" id="4951845at2759"/>
<reference evidence="4 5" key="1">
    <citation type="journal article" date="2010" name="Plant Cell">
        <title>The Chlorella variabilis NC64A genome reveals adaptation to photosymbiosis, coevolution with viruses, and cryptic sex.</title>
        <authorList>
            <person name="Blanc G."/>
            <person name="Duncan G."/>
            <person name="Agarkova I."/>
            <person name="Borodovsky M."/>
            <person name="Gurnon J."/>
            <person name="Kuo A."/>
            <person name="Lindquist E."/>
            <person name="Lucas S."/>
            <person name="Pangilinan J."/>
            <person name="Polle J."/>
            <person name="Salamov A."/>
            <person name="Terry A."/>
            <person name="Yamada T."/>
            <person name="Dunigan D.D."/>
            <person name="Grigoriev I.V."/>
            <person name="Claverie J.M."/>
            <person name="Van Etten J.L."/>
        </authorList>
    </citation>
    <scope>NUCLEOTIDE SEQUENCE [LARGE SCALE GENOMIC DNA]</scope>
    <source>
        <strain evidence="4 5">NC64A</strain>
    </source>
</reference>
<feature type="region of interest" description="Disordered" evidence="1">
    <location>
        <begin position="239"/>
        <end position="275"/>
    </location>
</feature>
<dbReference type="OMA" id="IAGWLEV"/>
<dbReference type="InterPro" id="IPR036282">
    <property type="entry name" value="Glutathione-S-Trfase_C_sf"/>
</dbReference>
<dbReference type="STRING" id="554065.E1Z7S9"/>
<dbReference type="SUPFAM" id="SSF52833">
    <property type="entry name" value="Thioredoxin-like"/>
    <property type="match status" value="1"/>
</dbReference>
<dbReference type="InterPro" id="IPR050983">
    <property type="entry name" value="GST_Omega/HSP26"/>
</dbReference>
<dbReference type="GO" id="GO:0005737">
    <property type="term" value="C:cytoplasm"/>
    <property type="evidence" value="ECO:0007669"/>
    <property type="project" value="TreeGrafter"/>
</dbReference>
<evidence type="ECO:0000313" key="4">
    <source>
        <dbReference type="EMBL" id="EFN58225.1"/>
    </source>
</evidence>
<evidence type="ECO:0008006" key="6">
    <source>
        <dbReference type="Google" id="ProtNLM"/>
    </source>
</evidence>
<dbReference type="FunCoup" id="E1Z7S9">
    <property type="interactions" value="665"/>
</dbReference>
<dbReference type="PANTHER" id="PTHR43968">
    <property type="match status" value="1"/>
</dbReference>
<dbReference type="AlphaFoldDB" id="E1Z7S9"/>
<dbReference type="GeneID" id="17357648"/>
<dbReference type="CDD" id="cd00299">
    <property type="entry name" value="GST_C_family"/>
    <property type="match status" value="1"/>
</dbReference>
<dbReference type="InterPro" id="IPR010987">
    <property type="entry name" value="Glutathione-S-Trfase_C-like"/>
</dbReference>
<dbReference type="SFLD" id="SFLDG00358">
    <property type="entry name" value="Main_(cytGST)"/>
    <property type="match status" value="1"/>
</dbReference>
<dbReference type="InterPro" id="IPR036249">
    <property type="entry name" value="Thioredoxin-like_sf"/>
</dbReference>
<keyword evidence="5" id="KW-1185">Reference proteome</keyword>
<dbReference type="EMBL" id="GL433838">
    <property type="protein sequence ID" value="EFN58225.1"/>
    <property type="molecule type" value="Genomic_DNA"/>
</dbReference>
<dbReference type="PANTHER" id="PTHR43968:SF6">
    <property type="entry name" value="GLUTATHIONE S-TRANSFERASE OMEGA"/>
    <property type="match status" value="1"/>
</dbReference>
<sequence>MTASRVLFDATFGSPFAQRVQIALKEKGLDYSVRQVDLANKDDEFLAMYRAILPDPAASAKVPILRDGDIGLVESSVIVEYLEHKYPEPPLLPADPAAAAGVRLFLDAFHRQFPAAFFALLGADTPAAVEAARQKLQTVLEALDGLLLAHGSSQGGDYFAGGHYTLAEVVATTLLQRAVLVLPAHRGIDVWQLIRDAKLDRLESWLQAALARPSAAETQPDAKAVIATFAAFVAPLKQEEEAPEADKAAPAAEKPGRLARLASVMPGRKHAAPSA</sequence>
<dbReference type="Pfam" id="PF13417">
    <property type="entry name" value="GST_N_3"/>
    <property type="match status" value="1"/>
</dbReference>
<proteinExistence type="predicted"/>
<feature type="domain" description="GST N-terminal" evidence="2">
    <location>
        <begin position="4"/>
        <end position="90"/>
    </location>
</feature>
<dbReference type="RefSeq" id="XP_005850327.1">
    <property type="nucleotide sequence ID" value="XM_005850265.1"/>
</dbReference>
<dbReference type="SFLD" id="SFLDS00019">
    <property type="entry name" value="Glutathione_Transferase_(cytos"/>
    <property type="match status" value="1"/>
</dbReference>
<evidence type="ECO:0000259" key="2">
    <source>
        <dbReference type="PROSITE" id="PS50404"/>
    </source>
</evidence>
<evidence type="ECO:0000313" key="5">
    <source>
        <dbReference type="Proteomes" id="UP000008141"/>
    </source>
</evidence>
<dbReference type="Gene3D" id="3.40.30.10">
    <property type="entry name" value="Glutaredoxin"/>
    <property type="match status" value="1"/>
</dbReference>
<dbReference type="eggNOG" id="KOG0406">
    <property type="taxonomic scope" value="Eukaryota"/>
</dbReference>
<dbReference type="Gene3D" id="1.20.1050.10">
    <property type="match status" value="1"/>
</dbReference>
<dbReference type="InterPro" id="IPR004045">
    <property type="entry name" value="Glutathione_S-Trfase_N"/>
</dbReference>